<keyword evidence="3" id="KW-1185">Reference proteome</keyword>
<proteinExistence type="predicted"/>
<feature type="transmembrane region" description="Helical" evidence="1">
    <location>
        <begin position="141"/>
        <end position="167"/>
    </location>
</feature>
<comment type="caution">
    <text evidence="2">The sequence shown here is derived from an EMBL/GenBank/DDBJ whole genome shotgun (WGS) entry which is preliminary data.</text>
</comment>
<reference evidence="2 3" key="1">
    <citation type="journal article" date="2013" name="Genome Announc.">
        <title>Draft genome sequences for three mercury-methylating, sulfate-reducing bacteria.</title>
        <authorList>
            <person name="Brown S.D."/>
            <person name="Hurt R.A.Jr."/>
            <person name="Gilmour C.C."/>
            <person name="Elias D.A."/>
        </authorList>
    </citation>
    <scope>NUCLEOTIDE SEQUENCE [LARGE SCALE GENOMIC DNA]</scope>
    <source>
        <strain evidence="2 3">DSM 16529</strain>
    </source>
</reference>
<gene>
    <name evidence="2" type="ORF">dsat_0511</name>
</gene>
<keyword evidence="1" id="KW-0472">Membrane</keyword>
<feature type="transmembrane region" description="Helical" evidence="1">
    <location>
        <begin position="211"/>
        <end position="228"/>
    </location>
</feature>
<name>S7T953_9BACT</name>
<evidence type="ECO:0000313" key="2">
    <source>
        <dbReference type="EMBL" id="EPR33070.1"/>
    </source>
</evidence>
<sequence length="253" mass="28182">MSKDSHALPSMPDGRTLLSCFLRTYLVMAAFNRRGMQNIGLAAAMEPALSVIHRDPARLLAARRRALTHYNCHPFFAPLLTGLFLALERDIARGVLPEGTLEQVKKTTAYTLSAIGDSLFGGTLQATWALTTMCLLASGNWSVAVVFGAVLFAGLQAFKFTSFFWGWRDAFKVLQRLKKLDLINWGRRLKYVNALLLVLFWAMIWPGGIVWWNWLATLALVACAALFVSRLLVIREVMVALVLGALALWPWLA</sequence>
<dbReference type="PROSITE" id="PS51108">
    <property type="entry name" value="PTS_EIID"/>
    <property type="match status" value="1"/>
</dbReference>
<keyword evidence="1" id="KW-0812">Transmembrane</keyword>
<keyword evidence="1" id="KW-1133">Transmembrane helix</keyword>
<dbReference type="Proteomes" id="UP000014975">
    <property type="component" value="Unassembled WGS sequence"/>
</dbReference>
<dbReference type="AlphaFoldDB" id="S7T953"/>
<accession>S7T953</accession>
<evidence type="ECO:0000256" key="1">
    <source>
        <dbReference type="SAM" id="Phobius"/>
    </source>
</evidence>
<protein>
    <submittedName>
        <fullName evidence="2">PTS system mannose/fructose/sorbose family IID component</fullName>
    </submittedName>
</protein>
<dbReference type="InterPro" id="IPR004704">
    <property type="entry name" value="PTS_IID_man"/>
</dbReference>
<feature type="transmembrane region" description="Helical" evidence="1">
    <location>
        <begin position="188"/>
        <end position="205"/>
    </location>
</feature>
<dbReference type="Pfam" id="PF03613">
    <property type="entry name" value="EIID-AGA"/>
    <property type="match status" value="1"/>
</dbReference>
<evidence type="ECO:0000313" key="3">
    <source>
        <dbReference type="Proteomes" id="UP000014975"/>
    </source>
</evidence>
<organism evidence="2 3">
    <name type="scientific">Alkalidesulfovibrio alkalitolerans DSM 16529</name>
    <dbReference type="NCBI Taxonomy" id="1121439"/>
    <lineage>
        <taxon>Bacteria</taxon>
        <taxon>Pseudomonadati</taxon>
        <taxon>Thermodesulfobacteriota</taxon>
        <taxon>Desulfovibrionia</taxon>
        <taxon>Desulfovibrionales</taxon>
        <taxon>Desulfovibrionaceae</taxon>
        <taxon>Alkalidesulfovibrio</taxon>
    </lineage>
</organism>
<dbReference type="RefSeq" id="WP_020887205.1">
    <property type="nucleotide sequence ID" value="NZ_ATHI01000026.1"/>
</dbReference>
<feature type="transmembrane region" description="Helical" evidence="1">
    <location>
        <begin position="233"/>
        <end position="252"/>
    </location>
</feature>
<dbReference type="EMBL" id="ATHI01000026">
    <property type="protein sequence ID" value="EPR33070.1"/>
    <property type="molecule type" value="Genomic_DNA"/>
</dbReference>
<dbReference type="PATRIC" id="fig|1121439.3.peg.1867"/>
<dbReference type="STRING" id="1121439.dsat_0511"/>
<dbReference type="eggNOG" id="COG3716">
    <property type="taxonomic scope" value="Bacteria"/>
</dbReference>
<dbReference type="GO" id="GO:0016020">
    <property type="term" value="C:membrane"/>
    <property type="evidence" value="ECO:0007669"/>
    <property type="project" value="InterPro"/>
</dbReference>
<dbReference type="GO" id="GO:0009401">
    <property type="term" value="P:phosphoenolpyruvate-dependent sugar phosphotransferase system"/>
    <property type="evidence" value="ECO:0007669"/>
    <property type="project" value="InterPro"/>
</dbReference>